<proteinExistence type="evidence at transcript level"/>
<evidence type="ECO:0000256" key="7">
    <source>
        <dbReference type="ARBA" id="ARBA00023242"/>
    </source>
</evidence>
<dbReference type="InterPro" id="IPR003340">
    <property type="entry name" value="B3_DNA-bd"/>
</dbReference>
<dbReference type="InterPro" id="IPR016177">
    <property type="entry name" value="DNA-bd_dom_sf"/>
</dbReference>
<dbReference type="CDD" id="cd00018">
    <property type="entry name" value="AP2"/>
    <property type="match status" value="1"/>
</dbReference>
<evidence type="ECO:0000256" key="4">
    <source>
        <dbReference type="ARBA" id="ARBA00023015"/>
    </source>
</evidence>
<dbReference type="FunFam" id="3.30.730.10:FF:000008">
    <property type="entry name" value="AP2 domain-containing protein RAP2.8"/>
    <property type="match status" value="1"/>
</dbReference>
<dbReference type="PROSITE" id="PS50863">
    <property type="entry name" value="B3"/>
    <property type="match status" value="1"/>
</dbReference>
<dbReference type="PANTHER" id="PTHR31140">
    <property type="entry name" value="B3 DOMAIN-CONTAINING TRANSCRIPTION FACTOR ABI3"/>
    <property type="match status" value="1"/>
</dbReference>
<dbReference type="Gene3D" id="3.30.730.10">
    <property type="entry name" value="AP2/ERF domain"/>
    <property type="match status" value="1"/>
</dbReference>
<dbReference type="InterPro" id="IPR015300">
    <property type="entry name" value="DNA-bd_pseudobarrel_sf"/>
</dbReference>
<dbReference type="GO" id="GO:0005634">
    <property type="term" value="C:nucleus"/>
    <property type="evidence" value="ECO:0007669"/>
    <property type="project" value="UniProtKB-SubCell"/>
</dbReference>
<evidence type="ECO:0000259" key="8">
    <source>
        <dbReference type="PROSITE" id="PS50863"/>
    </source>
</evidence>
<dbReference type="GO" id="GO:0003677">
    <property type="term" value="F:DNA binding"/>
    <property type="evidence" value="ECO:0007669"/>
    <property type="project" value="UniProtKB-KW"/>
</dbReference>
<dbReference type="Pfam" id="PF02362">
    <property type="entry name" value="B3"/>
    <property type="match status" value="1"/>
</dbReference>
<name>A0A3S8T953_FRAAN</name>
<keyword evidence="4" id="KW-0805">Transcription regulation</keyword>
<evidence type="ECO:0000259" key="9">
    <source>
        <dbReference type="PROSITE" id="PS51032"/>
    </source>
</evidence>
<comment type="similarity">
    <text evidence="2">Belongs to the AP2/ERF transcription factor family. RAV subfamily.</text>
</comment>
<dbReference type="SUPFAM" id="SSF54171">
    <property type="entry name" value="DNA-binding domain"/>
    <property type="match status" value="1"/>
</dbReference>
<dbReference type="SMART" id="SM01019">
    <property type="entry name" value="B3"/>
    <property type="match status" value="1"/>
</dbReference>
<keyword evidence="6" id="KW-0804">Transcription</keyword>
<evidence type="ECO:0000256" key="2">
    <source>
        <dbReference type="ARBA" id="ARBA00009089"/>
    </source>
</evidence>
<dbReference type="InterPro" id="IPR001471">
    <property type="entry name" value="AP2/ERF_dom"/>
</dbReference>
<feature type="domain" description="AP2/ERF" evidence="9">
    <location>
        <begin position="58"/>
        <end position="114"/>
    </location>
</feature>
<evidence type="ECO:0000256" key="1">
    <source>
        <dbReference type="ARBA" id="ARBA00004123"/>
    </source>
</evidence>
<dbReference type="InterPro" id="IPR036955">
    <property type="entry name" value="AP2/ERF_dom_sf"/>
</dbReference>
<dbReference type="GO" id="GO:0009873">
    <property type="term" value="P:ethylene-activated signaling pathway"/>
    <property type="evidence" value="ECO:0007669"/>
    <property type="project" value="UniProtKB-KW"/>
</dbReference>
<dbReference type="Pfam" id="PF00847">
    <property type="entry name" value="AP2"/>
    <property type="match status" value="1"/>
</dbReference>
<evidence type="ECO:0000313" key="10">
    <source>
        <dbReference type="EMBL" id="AZL19500.1"/>
    </source>
</evidence>
<organism evidence="10">
    <name type="scientific">Fragaria ananassa</name>
    <name type="common">Strawberry</name>
    <name type="synonym">Fragaria chiloensis x Fragaria virginiana</name>
    <dbReference type="NCBI Taxonomy" id="3747"/>
    <lineage>
        <taxon>Eukaryota</taxon>
        <taxon>Viridiplantae</taxon>
        <taxon>Streptophyta</taxon>
        <taxon>Embryophyta</taxon>
        <taxon>Tracheophyta</taxon>
        <taxon>Spermatophyta</taxon>
        <taxon>Magnoliopsida</taxon>
        <taxon>eudicotyledons</taxon>
        <taxon>Gunneridae</taxon>
        <taxon>Pentapetalae</taxon>
        <taxon>rosids</taxon>
        <taxon>fabids</taxon>
        <taxon>Rosales</taxon>
        <taxon>Rosaceae</taxon>
        <taxon>Rosoideae</taxon>
        <taxon>Potentilleae</taxon>
        <taxon>Fragariinae</taxon>
        <taxon>Fragaria</taxon>
    </lineage>
</organism>
<sequence length="307" mass="34931">MALEIEEDLSSTGSNACTTTRLKRRYQAEESVSSITGLLVQENKRLSHGGSNLSANTNFKGVVLQPNGRWGAQIYAKHNRVWLGTFDSKVKAAMAYDSAAIKLRNGENCQRNFAGTKLTVQEQHFQNLYSEEAVLNMIKDGSYQARFVEFLMAHQVMQKVGMAESKNSVRLDRQLFQKELTPSDVGTLNRLVIPKNYATKYFPAPDAQLSFYDENNMTWNFKYCYWKSSQSFVFTKGWNRFVKAFKLKANDTIRFYECHSTSEGDKEAKPFYMIKFDRAEVVEDAKQVTGDTKTVKLFGVVIGIGEE</sequence>
<keyword evidence="3" id="KW-0936">Ethylene signaling pathway</keyword>
<evidence type="ECO:0000256" key="3">
    <source>
        <dbReference type="ARBA" id="ARBA00022745"/>
    </source>
</evidence>
<feature type="domain" description="TF-B3" evidence="8">
    <location>
        <begin position="176"/>
        <end position="279"/>
    </location>
</feature>
<dbReference type="CDD" id="cd10017">
    <property type="entry name" value="B3_DNA"/>
    <property type="match status" value="1"/>
</dbReference>
<accession>A0A3S8T953</accession>
<evidence type="ECO:0000256" key="5">
    <source>
        <dbReference type="ARBA" id="ARBA00023125"/>
    </source>
</evidence>
<dbReference type="SUPFAM" id="SSF101936">
    <property type="entry name" value="DNA-binding pseudobarrel domain"/>
    <property type="match status" value="1"/>
</dbReference>
<dbReference type="PROSITE" id="PS51032">
    <property type="entry name" value="AP2_ERF"/>
    <property type="match status" value="1"/>
</dbReference>
<dbReference type="EMBL" id="MH333000">
    <property type="protein sequence ID" value="AZL19500.1"/>
    <property type="molecule type" value="mRNA"/>
</dbReference>
<keyword evidence="5" id="KW-0238">DNA-binding</keyword>
<reference evidence="10" key="1">
    <citation type="submission" date="2018-05" db="EMBL/GenBank/DDBJ databases">
        <title>Full-length coding sequences of AP2/ERF genes and FaMYB98 from 'Yuexin' strawberry (Fragaria x ananassa).</title>
        <authorList>
            <person name="Zhang Y."/>
            <person name="Yin X."/>
            <person name="Xiao Y."/>
            <person name="Chen K."/>
        </authorList>
    </citation>
    <scope>NUCLEOTIDE SEQUENCE</scope>
</reference>
<dbReference type="SMART" id="SM00380">
    <property type="entry name" value="AP2"/>
    <property type="match status" value="1"/>
</dbReference>
<dbReference type="AlphaFoldDB" id="A0A3S8T953"/>
<protein>
    <submittedName>
        <fullName evidence="10">Transcription factor RAV3</fullName>
    </submittedName>
</protein>
<comment type="subcellular location">
    <subcellularLocation>
        <location evidence="1">Nucleus</location>
    </subcellularLocation>
</comment>
<dbReference type="PANTHER" id="PTHR31140:SF58">
    <property type="entry name" value="DNA-BINDING PROTEIN RAV1"/>
    <property type="match status" value="1"/>
</dbReference>
<dbReference type="GO" id="GO:0003700">
    <property type="term" value="F:DNA-binding transcription factor activity"/>
    <property type="evidence" value="ECO:0007669"/>
    <property type="project" value="InterPro"/>
</dbReference>
<dbReference type="Gene3D" id="2.40.330.10">
    <property type="entry name" value="DNA-binding pseudobarrel domain"/>
    <property type="match status" value="1"/>
</dbReference>
<keyword evidence="7" id="KW-0539">Nucleus</keyword>
<dbReference type="InterPro" id="IPR044800">
    <property type="entry name" value="LEC2-like"/>
</dbReference>
<evidence type="ECO:0000256" key="6">
    <source>
        <dbReference type="ARBA" id="ARBA00023163"/>
    </source>
</evidence>